<dbReference type="Gene3D" id="3.40.630.10">
    <property type="entry name" value="Zn peptidases"/>
    <property type="match status" value="1"/>
</dbReference>
<dbReference type="EMBL" id="SWLG01000003">
    <property type="protein sequence ID" value="TLS38404.1"/>
    <property type="molecule type" value="Genomic_DNA"/>
</dbReference>
<dbReference type="GO" id="GO:0019877">
    <property type="term" value="P:diaminopimelate biosynthetic process"/>
    <property type="evidence" value="ECO:0007669"/>
    <property type="project" value="UniProtKB-ARBA"/>
</dbReference>
<feature type="domain" description="Peptidase M20 dimerisation" evidence="3">
    <location>
        <begin position="188"/>
        <end position="280"/>
    </location>
</feature>
<organism evidence="4 5">
    <name type="scientific">Exobacillus caeni</name>
    <dbReference type="NCBI Taxonomy" id="2574798"/>
    <lineage>
        <taxon>Bacteria</taxon>
        <taxon>Bacillati</taxon>
        <taxon>Bacillota</taxon>
        <taxon>Bacilli</taxon>
        <taxon>Bacillales</taxon>
        <taxon>Guptibacillaceae</taxon>
        <taxon>Exobacillus</taxon>
    </lineage>
</organism>
<keyword evidence="2" id="KW-0479">Metal-binding</keyword>
<accession>A0A5R9FCX5</accession>
<dbReference type="PANTHER" id="PTHR11014">
    <property type="entry name" value="PEPTIDASE M20 FAMILY MEMBER"/>
    <property type="match status" value="1"/>
</dbReference>
<dbReference type="SUPFAM" id="SSF53187">
    <property type="entry name" value="Zn-dependent exopeptidases"/>
    <property type="match status" value="1"/>
</dbReference>
<dbReference type="InterPro" id="IPR002933">
    <property type="entry name" value="Peptidase_M20"/>
</dbReference>
<feature type="binding site" evidence="2">
    <location>
        <position position="140"/>
    </location>
    <ligand>
        <name>Mn(2+)</name>
        <dbReference type="ChEBI" id="CHEBI:29035"/>
        <label>2</label>
    </ligand>
</feature>
<protein>
    <submittedName>
        <fullName evidence="4">Amidohydrolase</fullName>
    </submittedName>
</protein>
<feature type="binding site" evidence="2">
    <location>
        <position position="364"/>
    </location>
    <ligand>
        <name>Mn(2+)</name>
        <dbReference type="ChEBI" id="CHEBI:29035"/>
        <label>2</label>
    </ligand>
</feature>
<dbReference type="Proteomes" id="UP000308230">
    <property type="component" value="Unassembled WGS sequence"/>
</dbReference>
<evidence type="ECO:0000256" key="1">
    <source>
        <dbReference type="ARBA" id="ARBA00022801"/>
    </source>
</evidence>
<keyword evidence="2" id="KW-0464">Manganese</keyword>
<dbReference type="Gene3D" id="3.30.70.360">
    <property type="match status" value="1"/>
</dbReference>
<keyword evidence="1 4" id="KW-0378">Hydrolase</keyword>
<dbReference type="SUPFAM" id="SSF55031">
    <property type="entry name" value="Bacterial exopeptidase dimerisation domain"/>
    <property type="match status" value="1"/>
</dbReference>
<comment type="cofactor">
    <cofactor evidence="2">
        <name>Mn(2+)</name>
        <dbReference type="ChEBI" id="CHEBI:29035"/>
    </cofactor>
    <text evidence="2">The Mn(2+) ion enhances activity.</text>
</comment>
<dbReference type="FunFam" id="3.30.70.360:FF:000001">
    <property type="entry name" value="N-acetyldiaminopimelate deacetylase"/>
    <property type="match status" value="1"/>
</dbReference>
<evidence type="ECO:0000313" key="4">
    <source>
        <dbReference type="EMBL" id="TLS38404.1"/>
    </source>
</evidence>
<keyword evidence="5" id="KW-1185">Reference proteome</keyword>
<dbReference type="PANTHER" id="PTHR11014:SF63">
    <property type="entry name" value="METALLOPEPTIDASE, PUTATIVE (AFU_ORTHOLOGUE AFUA_6G09600)-RELATED"/>
    <property type="match status" value="1"/>
</dbReference>
<dbReference type="Pfam" id="PF01546">
    <property type="entry name" value="Peptidase_M20"/>
    <property type="match status" value="1"/>
</dbReference>
<dbReference type="Pfam" id="PF07687">
    <property type="entry name" value="M20_dimer"/>
    <property type="match status" value="1"/>
</dbReference>
<feature type="binding site" evidence="2">
    <location>
        <position position="104"/>
    </location>
    <ligand>
        <name>Mn(2+)</name>
        <dbReference type="ChEBI" id="CHEBI:29035"/>
        <label>2</label>
    </ligand>
</feature>
<dbReference type="NCBIfam" id="TIGR01891">
    <property type="entry name" value="amidohydrolases"/>
    <property type="match status" value="1"/>
</dbReference>
<dbReference type="InterPro" id="IPR011650">
    <property type="entry name" value="Peptidase_M20_dimer"/>
</dbReference>
<proteinExistence type="predicted"/>
<feature type="binding site" evidence="2">
    <location>
        <position position="106"/>
    </location>
    <ligand>
        <name>Mn(2+)</name>
        <dbReference type="ChEBI" id="CHEBI:29035"/>
        <label>2</label>
    </ligand>
</feature>
<dbReference type="OrthoDB" id="9776731at2"/>
<evidence type="ECO:0000256" key="2">
    <source>
        <dbReference type="PIRSR" id="PIRSR005962-1"/>
    </source>
</evidence>
<feature type="binding site" evidence="2">
    <location>
        <position position="165"/>
    </location>
    <ligand>
        <name>Mn(2+)</name>
        <dbReference type="ChEBI" id="CHEBI:29035"/>
        <label>2</label>
    </ligand>
</feature>
<evidence type="ECO:0000313" key="5">
    <source>
        <dbReference type="Proteomes" id="UP000308230"/>
    </source>
</evidence>
<dbReference type="InterPro" id="IPR036264">
    <property type="entry name" value="Bact_exopeptidase_dim_dom"/>
</dbReference>
<gene>
    <name evidence="4" type="ORF">FCL54_04485</name>
</gene>
<dbReference type="AlphaFoldDB" id="A0A5R9FCX5"/>
<sequence length="413" mass="45048">MVSIKLLDKLQELYPQLVELRRDFHMYPEVSNNEVETPKKISKYLTDLGLEVKTGVGGNGVVGYLRGKRPGKTIALRADFDALPLQDEKDVPYKSKVPGAMHACGHDLHTAALLGVANVLSQLKDEIEGTVVFIHQFAEEVAPGGAEAMIKDGCLEGVDEVYGAHVWANDPIGQVSFNEGYTMAAADTFEITITGNGGHGAMPHETVDPVVIASQLVLNLQQIASRKTDPLKSVVVTIGALKSGEALNVIPDTAYIGGTVRSFDEDVRNETENLIRHISASTCHVFGAKAEINYKRGHAALYNHPAETKKLKALATNVLGEDKVFDKEPIMGAEDFSYYLREVPGTFFFAGGRNPEINAIYPHHHPRFDVDERSILTIGQVFLSLISEELIDKQNSVAMQPMSLQNFGGAPVE</sequence>
<name>A0A5R9FCX5_9BACL</name>
<dbReference type="GO" id="GO:0046872">
    <property type="term" value="F:metal ion binding"/>
    <property type="evidence" value="ECO:0007669"/>
    <property type="project" value="UniProtKB-KW"/>
</dbReference>
<dbReference type="GO" id="GO:0050118">
    <property type="term" value="F:N-acetyldiaminopimelate deacetylase activity"/>
    <property type="evidence" value="ECO:0007669"/>
    <property type="project" value="UniProtKB-ARBA"/>
</dbReference>
<dbReference type="RefSeq" id="WP_138123652.1">
    <property type="nucleotide sequence ID" value="NZ_SWLG01000003.1"/>
</dbReference>
<comment type="caution">
    <text evidence="4">The sequence shown here is derived from an EMBL/GenBank/DDBJ whole genome shotgun (WGS) entry which is preliminary data.</text>
</comment>
<evidence type="ECO:0000259" key="3">
    <source>
        <dbReference type="Pfam" id="PF07687"/>
    </source>
</evidence>
<dbReference type="InterPro" id="IPR017439">
    <property type="entry name" value="Amidohydrolase"/>
</dbReference>
<dbReference type="PIRSF" id="PIRSF005962">
    <property type="entry name" value="Pept_M20D_amidohydro"/>
    <property type="match status" value="1"/>
</dbReference>
<reference evidence="4 5" key="1">
    <citation type="submission" date="2019-04" db="EMBL/GenBank/DDBJ databases">
        <title>Bacillus caeni sp. nov., a bacterium isolated from mangrove sediment.</title>
        <authorList>
            <person name="Huang H."/>
            <person name="Mo K."/>
            <person name="Hu Y."/>
        </authorList>
    </citation>
    <scope>NUCLEOTIDE SEQUENCE [LARGE SCALE GENOMIC DNA]</scope>
    <source>
        <strain evidence="4 5">HB172195</strain>
    </source>
</reference>